<keyword evidence="3" id="KW-1185">Reference proteome</keyword>
<evidence type="ECO:0000256" key="1">
    <source>
        <dbReference type="SAM" id="MobiDB-lite"/>
    </source>
</evidence>
<reference evidence="2" key="2">
    <citation type="submission" date="2021-10" db="EMBL/GenBank/DDBJ databases">
        <title>Phylogenomics reveals ancestral predisposition of the termite-cultivated fungus Termitomyces towards a domesticated lifestyle.</title>
        <authorList>
            <person name="Auxier B."/>
            <person name="Grum-Grzhimaylo A."/>
            <person name="Cardenas M.E."/>
            <person name="Lodge J.D."/>
            <person name="Laessoe T."/>
            <person name="Pedersen O."/>
            <person name="Smith M.E."/>
            <person name="Kuyper T.W."/>
            <person name="Franco-Molano E.A."/>
            <person name="Baroni T.J."/>
            <person name="Aanen D.K."/>
        </authorList>
    </citation>
    <scope>NUCLEOTIDE SEQUENCE</scope>
    <source>
        <strain evidence="2">D49</strain>
    </source>
</reference>
<evidence type="ECO:0000313" key="3">
    <source>
        <dbReference type="Proteomes" id="UP000717328"/>
    </source>
</evidence>
<sequence length="112" mass="12399">MLLLKSGGYRVKTPQVDEDFVKRQQATYAVACVEEEVNSILCLIAMPKLSASNILDPCCTSTCAREQVAEVESEDYTSATPISEARKPMEHARNDNKERAPTDASRGTQRCM</sequence>
<dbReference type="Proteomes" id="UP000717328">
    <property type="component" value="Unassembled WGS sequence"/>
</dbReference>
<name>A0A9P7GR19_9AGAR</name>
<comment type="caution">
    <text evidence="2">The sequence shown here is derived from an EMBL/GenBank/DDBJ whole genome shotgun (WGS) entry which is preliminary data.</text>
</comment>
<proteinExistence type="predicted"/>
<organism evidence="2 3">
    <name type="scientific">Sphagnurus paluster</name>
    <dbReference type="NCBI Taxonomy" id="117069"/>
    <lineage>
        <taxon>Eukaryota</taxon>
        <taxon>Fungi</taxon>
        <taxon>Dikarya</taxon>
        <taxon>Basidiomycota</taxon>
        <taxon>Agaricomycotina</taxon>
        <taxon>Agaricomycetes</taxon>
        <taxon>Agaricomycetidae</taxon>
        <taxon>Agaricales</taxon>
        <taxon>Tricholomatineae</taxon>
        <taxon>Lyophyllaceae</taxon>
        <taxon>Sphagnurus</taxon>
    </lineage>
</organism>
<reference evidence="2" key="1">
    <citation type="submission" date="2021-02" db="EMBL/GenBank/DDBJ databases">
        <authorList>
            <person name="Nieuwenhuis M."/>
            <person name="Van De Peppel L.J.J."/>
        </authorList>
    </citation>
    <scope>NUCLEOTIDE SEQUENCE</scope>
    <source>
        <strain evidence="2">D49</strain>
    </source>
</reference>
<gene>
    <name evidence="2" type="ORF">H0H81_002560</name>
</gene>
<dbReference type="AlphaFoldDB" id="A0A9P7GR19"/>
<accession>A0A9P7GR19</accession>
<feature type="compositionally biased region" description="Basic and acidic residues" evidence="1">
    <location>
        <begin position="84"/>
        <end position="101"/>
    </location>
</feature>
<evidence type="ECO:0000313" key="2">
    <source>
        <dbReference type="EMBL" id="KAG5653043.1"/>
    </source>
</evidence>
<feature type="region of interest" description="Disordered" evidence="1">
    <location>
        <begin position="70"/>
        <end position="112"/>
    </location>
</feature>
<protein>
    <submittedName>
        <fullName evidence="2">Uncharacterized protein</fullName>
    </submittedName>
</protein>
<dbReference type="OrthoDB" id="10258585at2759"/>
<dbReference type="EMBL" id="JABCKI010000079">
    <property type="protein sequence ID" value="KAG5653043.1"/>
    <property type="molecule type" value="Genomic_DNA"/>
</dbReference>